<name>A0AAW2BTC9_9ROSI</name>
<dbReference type="PANTHER" id="PTHR27002">
    <property type="entry name" value="RECEPTOR-LIKE SERINE/THREONINE-PROTEIN KINASE SD1-8"/>
    <property type="match status" value="1"/>
</dbReference>
<keyword evidence="11 19" id="KW-0067">ATP-binding</keyword>
<dbReference type="CDD" id="cd01098">
    <property type="entry name" value="PAN_AP_plant"/>
    <property type="match status" value="1"/>
</dbReference>
<dbReference type="InterPro" id="IPR021820">
    <property type="entry name" value="S-locus_recpt_kinase_C"/>
</dbReference>
<dbReference type="CDD" id="cd00028">
    <property type="entry name" value="B_lectin"/>
    <property type="match status" value="1"/>
</dbReference>
<evidence type="ECO:0000313" key="25">
    <source>
        <dbReference type="EMBL" id="KAK9989082.1"/>
    </source>
</evidence>
<dbReference type="PROSITE" id="PS50948">
    <property type="entry name" value="PAN"/>
    <property type="match status" value="1"/>
</dbReference>
<keyword evidence="8" id="KW-0430">Lectin</keyword>
<dbReference type="InterPro" id="IPR011009">
    <property type="entry name" value="Kinase-like_dom_sf"/>
</dbReference>
<sequence>MNSRISPLIAFLPLFFSLGFQSTNNTVTDTILPGQSLTHPETIVSPNGIFELCFFSPGNSTKYYLAIQFKNVSEQSVVWVANRKYPFPDSTAALNINQDGDLVISDGTMTYAMTNTSAGNGTYARLLDTGNLILTNRVLELFWQSFDYPTDTLLPGMKLKAYVNASLISWKSREDPAPGLFYLQWFFIYGTVQPIIMEGSEVYWTTSLLTSFDVLSYDSDYVSWPINYTSQTQISRIVLDESGKLKLQSWLEDKKMWNSSLQSSRCGDCGNFSVCNETAQEPCGCLPGFKPVSAGAWSKGNVSSVCVRKTALQCSNNNSDIQNDGFLLMSNVDWLDKPKPLDISSNKECQSSCLNSCSCIAYAFKEKFGPNRSDMTKSDCREWHDSFSYLKLPSIGDKYDNDFYLKLASLELDIHDPSSRNESNPAATPGAIDGVMLVRAKQLVAILAISLPLATILLGLFVYCVRKKLRMTSKGEDLVLLDLGMTIKSENSELLEENKCGDIRKKEVKMPLFSFTSVSAATDNFSDANKLGEGGFGPVYKGILLKGDLVAVKRLSRRSGQGWEELKNEAMLIAKLQHNNLVRLLGCCIERDEKILVYEYMPNKSLDFFIFDQEKRKILDWQTRIRVIEGVAQGLLYLHQYSRLRIIHRDLKASNILLDTEMNPKISDFGLARIFEGNESQANTNRIVGTYGYMSPEYALEGLFSIKSDVFSFGVLLLEIVSGRRNTGFYQTDSFHLLGYAWELWTSDRGSDLVDPLLDDVSSVRAALKFVNIGLLCVQESAADRPTMSDVVAMLSSESTALPYPKQPAFLNMRSVMKPNPGISRTEICSVNHATVSIIEGR</sequence>
<dbReference type="Pfam" id="PF07714">
    <property type="entry name" value="PK_Tyr_Ser-Thr"/>
    <property type="match status" value="1"/>
</dbReference>
<dbReference type="Gene3D" id="2.90.10.10">
    <property type="entry name" value="Bulb-type lectin domain"/>
    <property type="match status" value="1"/>
</dbReference>
<organism evidence="25 26">
    <name type="scientific">Lithocarpus litseifolius</name>
    <dbReference type="NCBI Taxonomy" id="425828"/>
    <lineage>
        <taxon>Eukaryota</taxon>
        <taxon>Viridiplantae</taxon>
        <taxon>Streptophyta</taxon>
        <taxon>Embryophyta</taxon>
        <taxon>Tracheophyta</taxon>
        <taxon>Spermatophyta</taxon>
        <taxon>Magnoliopsida</taxon>
        <taxon>eudicotyledons</taxon>
        <taxon>Gunneridae</taxon>
        <taxon>Pentapetalae</taxon>
        <taxon>rosids</taxon>
        <taxon>fabids</taxon>
        <taxon>Fagales</taxon>
        <taxon>Fagaceae</taxon>
        <taxon>Lithocarpus</taxon>
    </lineage>
</organism>
<evidence type="ECO:0000256" key="10">
    <source>
        <dbReference type="ARBA" id="ARBA00022777"/>
    </source>
</evidence>
<dbReference type="GO" id="GO:0004674">
    <property type="term" value="F:protein serine/threonine kinase activity"/>
    <property type="evidence" value="ECO:0007669"/>
    <property type="project" value="UniProtKB-KW"/>
</dbReference>
<evidence type="ECO:0000256" key="17">
    <source>
        <dbReference type="ARBA" id="ARBA00047899"/>
    </source>
</evidence>
<gene>
    <name evidence="25" type="ORF">SO802_029321</name>
</gene>
<accession>A0AAW2BTC9</accession>
<evidence type="ECO:0000256" key="21">
    <source>
        <dbReference type="SAM" id="SignalP"/>
    </source>
</evidence>
<dbReference type="CDD" id="cd14066">
    <property type="entry name" value="STKc_IRAK"/>
    <property type="match status" value="1"/>
</dbReference>
<comment type="caution">
    <text evidence="25">The sequence shown here is derived from an EMBL/GenBank/DDBJ whole genome shotgun (WGS) entry which is preliminary data.</text>
</comment>
<dbReference type="SUPFAM" id="SSF51110">
    <property type="entry name" value="alpha-D-mannose-specific plant lectins"/>
    <property type="match status" value="1"/>
</dbReference>
<dbReference type="PANTHER" id="PTHR27002:SF1075">
    <property type="entry name" value="RECEPTOR-LIKE SERINE_THREONINE-PROTEIN KINASE"/>
    <property type="match status" value="1"/>
</dbReference>
<keyword evidence="13 20" id="KW-0472">Membrane</keyword>
<protein>
    <recommendedName>
        <fullName evidence="19">Receptor-like serine/threonine-protein kinase</fullName>
        <ecNumber evidence="19">2.7.11.1</ecNumber>
    </recommendedName>
</protein>
<keyword evidence="16" id="KW-0325">Glycoprotein</keyword>
<feature type="signal peptide" evidence="21">
    <location>
        <begin position="1"/>
        <end position="21"/>
    </location>
</feature>
<evidence type="ECO:0000259" key="24">
    <source>
        <dbReference type="PROSITE" id="PS50948"/>
    </source>
</evidence>
<dbReference type="PROSITE" id="PS00108">
    <property type="entry name" value="PROTEIN_KINASE_ST"/>
    <property type="match status" value="1"/>
</dbReference>
<evidence type="ECO:0000256" key="20">
    <source>
        <dbReference type="SAM" id="Phobius"/>
    </source>
</evidence>
<evidence type="ECO:0000256" key="16">
    <source>
        <dbReference type="ARBA" id="ARBA00023180"/>
    </source>
</evidence>
<evidence type="ECO:0000256" key="18">
    <source>
        <dbReference type="ARBA" id="ARBA00048679"/>
    </source>
</evidence>
<dbReference type="PROSITE" id="PS50011">
    <property type="entry name" value="PROTEIN_KINASE_DOM"/>
    <property type="match status" value="1"/>
</dbReference>
<feature type="domain" description="Apple" evidence="24">
    <location>
        <begin position="314"/>
        <end position="408"/>
    </location>
</feature>
<evidence type="ECO:0000256" key="5">
    <source>
        <dbReference type="ARBA" id="ARBA00022679"/>
    </source>
</evidence>
<evidence type="ECO:0000256" key="1">
    <source>
        <dbReference type="ARBA" id="ARBA00004251"/>
    </source>
</evidence>
<keyword evidence="12 20" id="KW-1133">Transmembrane helix</keyword>
<keyword evidence="4" id="KW-0597">Phosphoprotein</keyword>
<feature type="transmembrane region" description="Helical" evidence="20">
    <location>
        <begin position="443"/>
        <end position="465"/>
    </location>
</feature>
<keyword evidence="2" id="KW-1003">Cell membrane</keyword>
<dbReference type="PROSITE" id="PS50927">
    <property type="entry name" value="BULB_LECTIN"/>
    <property type="match status" value="1"/>
</dbReference>
<dbReference type="InterPro" id="IPR003609">
    <property type="entry name" value="Pan_app"/>
</dbReference>
<dbReference type="GO" id="GO:0005524">
    <property type="term" value="F:ATP binding"/>
    <property type="evidence" value="ECO:0007669"/>
    <property type="project" value="UniProtKB-KW"/>
</dbReference>
<evidence type="ECO:0000256" key="9">
    <source>
        <dbReference type="ARBA" id="ARBA00022741"/>
    </source>
</evidence>
<keyword evidence="10 19" id="KW-0418">Kinase</keyword>
<evidence type="ECO:0000256" key="11">
    <source>
        <dbReference type="ARBA" id="ARBA00022840"/>
    </source>
</evidence>
<dbReference type="Proteomes" id="UP001459277">
    <property type="component" value="Unassembled WGS sequence"/>
</dbReference>
<keyword evidence="15" id="KW-0675">Receptor</keyword>
<dbReference type="EC" id="2.7.11.1" evidence="19"/>
<evidence type="ECO:0000256" key="4">
    <source>
        <dbReference type="ARBA" id="ARBA00022553"/>
    </source>
</evidence>
<dbReference type="InterPro" id="IPR000719">
    <property type="entry name" value="Prot_kinase_dom"/>
</dbReference>
<evidence type="ECO:0000256" key="15">
    <source>
        <dbReference type="ARBA" id="ARBA00023170"/>
    </source>
</evidence>
<feature type="domain" description="Protein kinase" evidence="22">
    <location>
        <begin position="525"/>
        <end position="810"/>
    </location>
</feature>
<comment type="catalytic activity">
    <reaction evidence="18 19">
        <text>L-seryl-[protein] + ATP = O-phospho-L-seryl-[protein] + ADP + H(+)</text>
        <dbReference type="Rhea" id="RHEA:17989"/>
        <dbReference type="Rhea" id="RHEA-COMP:9863"/>
        <dbReference type="Rhea" id="RHEA-COMP:11604"/>
        <dbReference type="ChEBI" id="CHEBI:15378"/>
        <dbReference type="ChEBI" id="CHEBI:29999"/>
        <dbReference type="ChEBI" id="CHEBI:30616"/>
        <dbReference type="ChEBI" id="CHEBI:83421"/>
        <dbReference type="ChEBI" id="CHEBI:456216"/>
        <dbReference type="EC" id="2.7.11.1"/>
    </reaction>
</comment>
<dbReference type="SMART" id="SM00220">
    <property type="entry name" value="S_TKc"/>
    <property type="match status" value="1"/>
</dbReference>
<comment type="catalytic activity">
    <reaction evidence="17 19">
        <text>L-threonyl-[protein] + ATP = O-phospho-L-threonyl-[protein] + ADP + H(+)</text>
        <dbReference type="Rhea" id="RHEA:46608"/>
        <dbReference type="Rhea" id="RHEA-COMP:11060"/>
        <dbReference type="Rhea" id="RHEA-COMP:11605"/>
        <dbReference type="ChEBI" id="CHEBI:15378"/>
        <dbReference type="ChEBI" id="CHEBI:30013"/>
        <dbReference type="ChEBI" id="CHEBI:30616"/>
        <dbReference type="ChEBI" id="CHEBI:61977"/>
        <dbReference type="ChEBI" id="CHEBI:456216"/>
        <dbReference type="EC" id="2.7.11.1"/>
    </reaction>
</comment>
<keyword evidence="7 21" id="KW-0732">Signal</keyword>
<dbReference type="GO" id="GO:0030246">
    <property type="term" value="F:carbohydrate binding"/>
    <property type="evidence" value="ECO:0007669"/>
    <property type="project" value="UniProtKB-KW"/>
</dbReference>
<dbReference type="InterPro" id="IPR008271">
    <property type="entry name" value="Ser/Thr_kinase_AS"/>
</dbReference>
<dbReference type="InterPro" id="IPR000858">
    <property type="entry name" value="S_locus_glycoprot_dom"/>
</dbReference>
<dbReference type="FunFam" id="2.90.10.10:FF:000009">
    <property type="entry name" value="Receptor-like serine/threonine-protein kinase SD1-8"/>
    <property type="match status" value="1"/>
</dbReference>
<dbReference type="AlphaFoldDB" id="A0AAW2BTC9"/>
<feature type="domain" description="Bulb-type lectin" evidence="23">
    <location>
        <begin position="28"/>
        <end position="147"/>
    </location>
</feature>
<evidence type="ECO:0000256" key="12">
    <source>
        <dbReference type="ARBA" id="ARBA00022989"/>
    </source>
</evidence>
<dbReference type="EMBL" id="JAZDWU010000010">
    <property type="protein sequence ID" value="KAK9989082.1"/>
    <property type="molecule type" value="Genomic_DNA"/>
</dbReference>
<dbReference type="Gene3D" id="3.30.200.20">
    <property type="entry name" value="Phosphorylase Kinase, domain 1"/>
    <property type="match status" value="1"/>
</dbReference>
<dbReference type="SUPFAM" id="SSF56112">
    <property type="entry name" value="Protein kinase-like (PK-like)"/>
    <property type="match status" value="1"/>
</dbReference>
<evidence type="ECO:0000256" key="13">
    <source>
        <dbReference type="ARBA" id="ARBA00023136"/>
    </source>
</evidence>
<keyword evidence="5 19" id="KW-0808">Transferase</keyword>
<evidence type="ECO:0000256" key="14">
    <source>
        <dbReference type="ARBA" id="ARBA00023157"/>
    </source>
</evidence>
<keyword evidence="26" id="KW-1185">Reference proteome</keyword>
<evidence type="ECO:0000256" key="19">
    <source>
        <dbReference type="PIRNR" id="PIRNR000641"/>
    </source>
</evidence>
<dbReference type="InterPro" id="IPR001480">
    <property type="entry name" value="Bulb-type_lectin_dom"/>
</dbReference>
<evidence type="ECO:0000256" key="8">
    <source>
        <dbReference type="ARBA" id="ARBA00022734"/>
    </source>
</evidence>
<evidence type="ECO:0000313" key="26">
    <source>
        <dbReference type="Proteomes" id="UP001459277"/>
    </source>
</evidence>
<keyword evidence="6 20" id="KW-0812">Transmembrane</keyword>
<keyword evidence="9 19" id="KW-0547">Nucleotide-binding</keyword>
<dbReference type="FunFam" id="1.10.510.10:FF:000060">
    <property type="entry name" value="G-type lectin S-receptor-like serine/threonine-protein kinase"/>
    <property type="match status" value="1"/>
</dbReference>
<keyword evidence="14" id="KW-1015">Disulfide bond</keyword>
<dbReference type="SMART" id="SM00108">
    <property type="entry name" value="B_lectin"/>
    <property type="match status" value="1"/>
</dbReference>
<proteinExistence type="inferred from homology"/>
<evidence type="ECO:0000256" key="7">
    <source>
        <dbReference type="ARBA" id="ARBA00022729"/>
    </source>
</evidence>
<dbReference type="Pfam" id="PF00954">
    <property type="entry name" value="S_locus_glycop"/>
    <property type="match status" value="1"/>
</dbReference>
<dbReference type="Pfam" id="PF11883">
    <property type="entry name" value="DUF3403"/>
    <property type="match status" value="1"/>
</dbReference>
<comment type="subcellular location">
    <subcellularLocation>
        <location evidence="1">Cell membrane</location>
        <topology evidence="1">Single-pass type I membrane protein</topology>
    </subcellularLocation>
</comment>
<dbReference type="GO" id="GO:0005886">
    <property type="term" value="C:plasma membrane"/>
    <property type="evidence" value="ECO:0007669"/>
    <property type="project" value="UniProtKB-SubCell"/>
</dbReference>
<evidence type="ECO:0000259" key="22">
    <source>
        <dbReference type="PROSITE" id="PS50011"/>
    </source>
</evidence>
<dbReference type="FunFam" id="3.30.200.20:FF:000951">
    <property type="entry name" value="Uncharacterized protein"/>
    <property type="match status" value="1"/>
</dbReference>
<dbReference type="Pfam" id="PF01453">
    <property type="entry name" value="B_lectin"/>
    <property type="match status" value="1"/>
</dbReference>
<dbReference type="InterPro" id="IPR024171">
    <property type="entry name" value="SRK-like_kinase"/>
</dbReference>
<dbReference type="Gene3D" id="1.10.510.10">
    <property type="entry name" value="Transferase(Phosphotransferase) domain 1"/>
    <property type="match status" value="1"/>
</dbReference>
<dbReference type="PIRSF" id="PIRSF000641">
    <property type="entry name" value="SRK"/>
    <property type="match status" value="1"/>
</dbReference>
<evidence type="ECO:0000259" key="23">
    <source>
        <dbReference type="PROSITE" id="PS50927"/>
    </source>
</evidence>
<evidence type="ECO:0000256" key="2">
    <source>
        <dbReference type="ARBA" id="ARBA00022475"/>
    </source>
</evidence>
<evidence type="ECO:0000256" key="6">
    <source>
        <dbReference type="ARBA" id="ARBA00022692"/>
    </source>
</evidence>
<dbReference type="InterPro" id="IPR036426">
    <property type="entry name" value="Bulb-type_lectin_dom_sf"/>
</dbReference>
<reference evidence="25 26" key="1">
    <citation type="submission" date="2024-01" db="EMBL/GenBank/DDBJ databases">
        <title>A telomere-to-telomere, gap-free genome of sweet tea (Lithocarpus litseifolius).</title>
        <authorList>
            <person name="Zhou J."/>
        </authorList>
    </citation>
    <scope>NUCLEOTIDE SEQUENCE [LARGE SCALE GENOMIC DNA]</scope>
    <source>
        <strain evidence="25">Zhou-2022a</strain>
        <tissue evidence="25">Leaf</tissue>
    </source>
</reference>
<keyword evidence="3 19" id="KW-0723">Serine/threonine-protein kinase</keyword>
<dbReference type="Pfam" id="PF08276">
    <property type="entry name" value="PAN_2"/>
    <property type="match status" value="1"/>
</dbReference>
<dbReference type="InterPro" id="IPR001245">
    <property type="entry name" value="Ser-Thr/Tyr_kinase_cat_dom"/>
</dbReference>
<dbReference type="GO" id="GO:0048544">
    <property type="term" value="P:recognition of pollen"/>
    <property type="evidence" value="ECO:0007669"/>
    <property type="project" value="InterPro"/>
</dbReference>
<feature type="chain" id="PRO_5043822595" description="Receptor-like serine/threonine-protein kinase" evidence="21">
    <location>
        <begin position="22"/>
        <end position="842"/>
    </location>
</feature>
<comment type="similarity">
    <text evidence="19">Belongs to the protein kinase superfamily. Ser/Thr protein kinase family.</text>
</comment>
<evidence type="ECO:0000256" key="3">
    <source>
        <dbReference type="ARBA" id="ARBA00022527"/>
    </source>
</evidence>